<dbReference type="Gene3D" id="3.90.550.10">
    <property type="entry name" value="Spore Coat Polysaccharide Biosynthesis Protein SpsA, Chain A"/>
    <property type="match status" value="1"/>
</dbReference>
<evidence type="ECO:0000259" key="1">
    <source>
        <dbReference type="Pfam" id="PF00535"/>
    </source>
</evidence>
<organism evidence="2 3">
    <name type="scientific">Microbacterium immunditiarum</name>
    <dbReference type="NCBI Taxonomy" id="337480"/>
    <lineage>
        <taxon>Bacteria</taxon>
        <taxon>Bacillati</taxon>
        <taxon>Actinomycetota</taxon>
        <taxon>Actinomycetes</taxon>
        <taxon>Micrococcales</taxon>
        <taxon>Microbacteriaceae</taxon>
        <taxon>Microbacterium</taxon>
    </lineage>
</organism>
<dbReference type="PANTHER" id="PTHR43685">
    <property type="entry name" value="GLYCOSYLTRANSFERASE"/>
    <property type="match status" value="1"/>
</dbReference>
<dbReference type="EMBL" id="JACCBV010000001">
    <property type="protein sequence ID" value="NYE19405.1"/>
    <property type="molecule type" value="Genomic_DNA"/>
</dbReference>
<dbReference type="AlphaFoldDB" id="A0A7Y9KJ39"/>
<protein>
    <submittedName>
        <fullName evidence="2">Glycosyltransferase involved in cell wall biosynthesis</fullName>
    </submittedName>
</protein>
<dbReference type="InterPro" id="IPR029044">
    <property type="entry name" value="Nucleotide-diphossugar_trans"/>
</dbReference>
<proteinExistence type="predicted"/>
<reference evidence="2 3" key="1">
    <citation type="submission" date="2020-07" db="EMBL/GenBank/DDBJ databases">
        <title>Sequencing the genomes of 1000 actinobacteria strains.</title>
        <authorList>
            <person name="Klenk H.-P."/>
        </authorList>
    </citation>
    <scope>NUCLEOTIDE SEQUENCE [LARGE SCALE GENOMIC DNA]</scope>
    <source>
        <strain evidence="2 3">DSM 24662</strain>
    </source>
</reference>
<dbReference type="InterPro" id="IPR050834">
    <property type="entry name" value="Glycosyltransf_2"/>
</dbReference>
<sequence>MHDSGRPTVSVVIPVKDDDRELGRCLAALAVQTRRPDEVLVVDNGSSDASAQVARAAGATVIRCEHRGIPAASAAGYDAAKGQIILRLDADCVPASTWVRTMTDAFTRHPGVVAFTGGARFLDGPRRLRTPLAALYLGAYALVLTPTLGHVPLFGSNLAFRASTWRGIRSRVHRADPELHDDIDLSFHLGETGAVRYLRGATMGISMRPFGDAGGFVRRIVRGFRSVLVHWPRDFPPLRWLRLAVTAAAEPRPARPAPRISDGAQPAAR</sequence>
<comment type="caution">
    <text evidence="2">The sequence shown here is derived from an EMBL/GenBank/DDBJ whole genome shotgun (WGS) entry which is preliminary data.</text>
</comment>
<gene>
    <name evidence="2" type="ORF">BJ991_001433</name>
</gene>
<dbReference type="RefSeq" id="WP_179488724.1">
    <property type="nucleotide sequence ID" value="NZ_JACCBV010000001.1"/>
</dbReference>
<dbReference type="GO" id="GO:0016740">
    <property type="term" value="F:transferase activity"/>
    <property type="evidence" value="ECO:0007669"/>
    <property type="project" value="UniProtKB-KW"/>
</dbReference>
<dbReference type="Proteomes" id="UP000576969">
    <property type="component" value="Unassembled WGS sequence"/>
</dbReference>
<dbReference type="InterPro" id="IPR001173">
    <property type="entry name" value="Glyco_trans_2-like"/>
</dbReference>
<evidence type="ECO:0000313" key="3">
    <source>
        <dbReference type="Proteomes" id="UP000576969"/>
    </source>
</evidence>
<accession>A0A7Y9KJ39</accession>
<evidence type="ECO:0000313" key="2">
    <source>
        <dbReference type="EMBL" id="NYE19405.1"/>
    </source>
</evidence>
<keyword evidence="2" id="KW-0808">Transferase</keyword>
<name>A0A7Y9KJ39_9MICO</name>
<dbReference type="CDD" id="cd00761">
    <property type="entry name" value="Glyco_tranf_GTA_type"/>
    <property type="match status" value="1"/>
</dbReference>
<dbReference type="Pfam" id="PF00535">
    <property type="entry name" value="Glycos_transf_2"/>
    <property type="match status" value="1"/>
</dbReference>
<dbReference type="PANTHER" id="PTHR43685:SF2">
    <property type="entry name" value="GLYCOSYLTRANSFERASE 2-LIKE DOMAIN-CONTAINING PROTEIN"/>
    <property type="match status" value="1"/>
</dbReference>
<dbReference type="SUPFAM" id="SSF53448">
    <property type="entry name" value="Nucleotide-diphospho-sugar transferases"/>
    <property type="match status" value="1"/>
</dbReference>
<feature type="domain" description="Glycosyltransferase 2-like" evidence="1">
    <location>
        <begin position="10"/>
        <end position="141"/>
    </location>
</feature>
<keyword evidence="3" id="KW-1185">Reference proteome</keyword>